<evidence type="ECO:0000313" key="3">
    <source>
        <dbReference type="EMBL" id="MBO8483484.1"/>
    </source>
</evidence>
<dbReference type="AlphaFoldDB" id="A0A940DS37"/>
<comment type="caution">
    <text evidence="3">The sequence shown here is derived from an EMBL/GenBank/DDBJ whole genome shotgun (WGS) entry which is preliminary data.</text>
</comment>
<dbReference type="Proteomes" id="UP000725002">
    <property type="component" value="Unassembled WGS sequence"/>
</dbReference>
<keyword evidence="2" id="KW-0732">Signal</keyword>
<sequence length="147" mass="17061">MKNFSKTLLLSALLLQAGAATAIAQEQQEPPDMLEIAENEADRLQRLLDLEDWQVFYVDSTLKHDFPAMSEELMELQAAKVSNSSLYISVQDKWMEKIDSTYRTIFTEEQWGTYLKNGAAKQQKAREKRKQKAMEAERKLQEKLEKM</sequence>
<organism evidence="3 4">
    <name type="scientific">Candidatus Cryptobacteroides avicola</name>
    <dbReference type="NCBI Taxonomy" id="2840757"/>
    <lineage>
        <taxon>Bacteria</taxon>
        <taxon>Pseudomonadati</taxon>
        <taxon>Bacteroidota</taxon>
        <taxon>Bacteroidia</taxon>
        <taxon>Bacteroidales</taxon>
        <taxon>Candidatus Cryptobacteroides</taxon>
    </lineage>
</organism>
<feature type="signal peptide" evidence="2">
    <location>
        <begin position="1"/>
        <end position="24"/>
    </location>
</feature>
<feature type="region of interest" description="Disordered" evidence="1">
    <location>
        <begin position="118"/>
        <end position="147"/>
    </location>
</feature>
<reference evidence="3" key="1">
    <citation type="submission" date="2020-10" db="EMBL/GenBank/DDBJ databases">
        <authorList>
            <person name="Gilroy R."/>
        </authorList>
    </citation>
    <scope>NUCLEOTIDE SEQUENCE</scope>
    <source>
        <strain evidence="3">G3-8215</strain>
    </source>
</reference>
<accession>A0A940DS37</accession>
<gene>
    <name evidence="3" type="ORF">IAB75_05160</name>
</gene>
<feature type="compositionally biased region" description="Basic and acidic residues" evidence="1">
    <location>
        <begin position="132"/>
        <end position="147"/>
    </location>
</feature>
<name>A0A940DS37_9BACT</name>
<evidence type="ECO:0000256" key="1">
    <source>
        <dbReference type="SAM" id="MobiDB-lite"/>
    </source>
</evidence>
<proteinExistence type="predicted"/>
<evidence type="ECO:0000313" key="4">
    <source>
        <dbReference type="Proteomes" id="UP000725002"/>
    </source>
</evidence>
<protein>
    <submittedName>
        <fullName evidence="3">Uncharacterized protein</fullName>
    </submittedName>
</protein>
<evidence type="ECO:0000256" key="2">
    <source>
        <dbReference type="SAM" id="SignalP"/>
    </source>
</evidence>
<feature type="chain" id="PRO_5038141295" evidence="2">
    <location>
        <begin position="25"/>
        <end position="147"/>
    </location>
</feature>
<dbReference type="EMBL" id="JADILV010000036">
    <property type="protein sequence ID" value="MBO8483484.1"/>
    <property type="molecule type" value="Genomic_DNA"/>
</dbReference>
<reference evidence="3" key="2">
    <citation type="journal article" date="2021" name="PeerJ">
        <title>Extensive microbial diversity within the chicken gut microbiome revealed by metagenomics and culture.</title>
        <authorList>
            <person name="Gilroy R."/>
            <person name="Ravi A."/>
            <person name="Getino M."/>
            <person name="Pursley I."/>
            <person name="Horton D.L."/>
            <person name="Alikhan N.F."/>
            <person name="Baker D."/>
            <person name="Gharbi K."/>
            <person name="Hall N."/>
            <person name="Watson M."/>
            <person name="Adriaenssens E.M."/>
            <person name="Foster-Nyarko E."/>
            <person name="Jarju S."/>
            <person name="Secka A."/>
            <person name="Antonio M."/>
            <person name="Oren A."/>
            <person name="Chaudhuri R.R."/>
            <person name="La Ragione R."/>
            <person name="Hildebrand F."/>
            <person name="Pallen M.J."/>
        </authorList>
    </citation>
    <scope>NUCLEOTIDE SEQUENCE</scope>
    <source>
        <strain evidence="3">G3-8215</strain>
    </source>
</reference>